<sequence>MHTLHRVLLTVGSVLLGNTVSAQRAEATTDLRQFSEQRLRHQKTLGLALGSYALANIAVGSIAAGQTSGQTRYFHQMNVYWNLFNLGIAGAGLLGGRKRSAGGETLADAVRQHENLKQLLLVNAGLDVAYVVGGAYLRQRGDLKPDKADQLRGYGASVMVQGGFLLAFDLVNYFIAKNRGDRQERLLLSAGPSGVGVVVPIR</sequence>
<keyword evidence="1" id="KW-0812">Transmembrane</keyword>
<accession>A0A4Q2UT45</accession>
<evidence type="ECO:0000313" key="2">
    <source>
        <dbReference type="EMBL" id="RYC70920.1"/>
    </source>
</evidence>
<reference evidence="2 3" key="1">
    <citation type="submission" date="2019-01" db="EMBL/GenBank/DDBJ databases">
        <title>Spirosoma flava sp. nov., a propanil-degrading bacterium isolated from herbicide-contaminated soil.</title>
        <authorList>
            <person name="Zhang L."/>
            <person name="Jiang J.-D."/>
        </authorList>
    </citation>
    <scope>NUCLEOTIDE SEQUENCE [LARGE SCALE GENOMIC DNA]</scope>
    <source>
        <strain evidence="2 3">TY50</strain>
    </source>
</reference>
<dbReference type="InterPro" id="IPR054261">
    <property type="entry name" value="DUF6992"/>
</dbReference>
<dbReference type="RefSeq" id="WP_129599521.1">
    <property type="nucleotide sequence ID" value="NZ_SBLB01000001.1"/>
</dbReference>
<proteinExistence type="predicted"/>
<evidence type="ECO:0000313" key="3">
    <source>
        <dbReference type="Proteomes" id="UP000290407"/>
    </source>
</evidence>
<keyword evidence="1" id="KW-1133">Transmembrane helix</keyword>
<dbReference type="Pfam" id="PF22503">
    <property type="entry name" value="DUF6992"/>
    <property type="match status" value="1"/>
</dbReference>
<gene>
    <name evidence="2" type="ORF">EQG79_01845</name>
</gene>
<evidence type="ECO:0000256" key="1">
    <source>
        <dbReference type="SAM" id="Phobius"/>
    </source>
</evidence>
<feature type="transmembrane region" description="Helical" evidence="1">
    <location>
        <begin position="46"/>
        <end position="65"/>
    </location>
</feature>
<keyword evidence="1" id="KW-0472">Membrane</keyword>
<name>A0A4Q2UT45_9BACT</name>
<dbReference type="AlphaFoldDB" id="A0A4Q2UT45"/>
<keyword evidence="3" id="KW-1185">Reference proteome</keyword>
<comment type="caution">
    <text evidence="2">The sequence shown here is derived from an EMBL/GenBank/DDBJ whole genome shotgun (WGS) entry which is preliminary data.</text>
</comment>
<protein>
    <submittedName>
        <fullName evidence="2">Uncharacterized protein</fullName>
    </submittedName>
</protein>
<dbReference type="EMBL" id="SBLB01000001">
    <property type="protein sequence ID" value="RYC70920.1"/>
    <property type="molecule type" value="Genomic_DNA"/>
</dbReference>
<feature type="transmembrane region" description="Helical" evidence="1">
    <location>
        <begin position="116"/>
        <end position="137"/>
    </location>
</feature>
<dbReference type="Proteomes" id="UP000290407">
    <property type="component" value="Unassembled WGS sequence"/>
</dbReference>
<organism evidence="2 3">
    <name type="scientific">Spirosoma sordidisoli</name>
    <dbReference type="NCBI Taxonomy" id="2502893"/>
    <lineage>
        <taxon>Bacteria</taxon>
        <taxon>Pseudomonadati</taxon>
        <taxon>Bacteroidota</taxon>
        <taxon>Cytophagia</taxon>
        <taxon>Cytophagales</taxon>
        <taxon>Cytophagaceae</taxon>
        <taxon>Spirosoma</taxon>
    </lineage>
</organism>
<feature type="transmembrane region" description="Helical" evidence="1">
    <location>
        <begin position="158"/>
        <end position="176"/>
    </location>
</feature>
<feature type="transmembrane region" description="Helical" evidence="1">
    <location>
        <begin position="77"/>
        <end position="96"/>
    </location>
</feature>